<feature type="region of interest" description="Disordered" evidence="2">
    <location>
        <begin position="173"/>
        <end position="241"/>
    </location>
</feature>
<accession>A0A7R8AMP2</accession>
<dbReference type="Pfam" id="PF04502">
    <property type="entry name" value="Saf4_Yju2"/>
    <property type="match status" value="1"/>
</dbReference>
<feature type="compositionally biased region" description="Basic and acidic residues" evidence="2">
    <location>
        <begin position="16"/>
        <end position="31"/>
    </location>
</feature>
<evidence type="ECO:0000256" key="2">
    <source>
        <dbReference type="SAM" id="MobiDB-lite"/>
    </source>
</evidence>
<gene>
    <name evidence="3" type="ORF">APUU_40471A</name>
</gene>
<dbReference type="Proteomes" id="UP000654913">
    <property type="component" value="Chromosome 4"/>
</dbReference>
<dbReference type="KEGG" id="apuu:APUU_40471A"/>
<dbReference type="GO" id="GO:0071014">
    <property type="term" value="C:post-mRNA release spliceosomal complex"/>
    <property type="evidence" value="ECO:0007669"/>
    <property type="project" value="TreeGrafter"/>
</dbReference>
<evidence type="ECO:0000256" key="1">
    <source>
        <dbReference type="ARBA" id="ARBA00005595"/>
    </source>
</evidence>
<dbReference type="AlphaFoldDB" id="A0A7R8AMP2"/>
<dbReference type="InterPro" id="IPR007590">
    <property type="entry name" value="Saf4/Yju2"/>
</dbReference>
<name>A0A7R8AMP2_9EURO</name>
<dbReference type="PANTHER" id="PTHR12111">
    <property type="entry name" value="SPLICING FACTOR YJU2"/>
    <property type="match status" value="1"/>
</dbReference>
<dbReference type="GO" id="GO:0005684">
    <property type="term" value="C:U2-type spliceosomal complex"/>
    <property type="evidence" value="ECO:0007669"/>
    <property type="project" value="TreeGrafter"/>
</dbReference>
<feature type="compositionally biased region" description="Polar residues" evidence="2">
    <location>
        <begin position="124"/>
        <end position="136"/>
    </location>
</feature>
<dbReference type="GO" id="GO:0000398">
    <property type="term" value="P:mRNA splicing, via spliceosome"/>
    <property type="evidence" value="ECO:0007669"/>
    <property type="project" value="InterPro"/>
</dbReference>
<feature type="region of interest" description="Disordered" evidence="2">
    <location>
        <begin position="1"/>
        <end position="31"/>
    </location>
</feature>
<proteinExistence type="inferred from homology"/>
<protein>
    <submittedName>
        <fullName evidence="3">Uncharacterized protein</fullName>
    </submittedName>
</protein>
<reference evidence="3" key="1">
    <citation type="submission" date="2021-01" db="EMBL/GenBank/DDBJ databases">
        <authorList>
            <consortium name="Aspergillus puulaauensis MK2 genome sequencing consortium"/>
            <person name="Kazuki M."/>
            <person name="Futagami T."/>
        </authorList>
    </citation>
    <scope>NUCLEOTIDE SEQUENCE</scope>
    <source>
        <strain evidence="3">MK2</strain>
    </source>
</reference>
<reference evidence="3" key="2">
    <citation type="submission" date="2021-02" db="EMBL/GenBank/DDBJ databases">
        <title>Aspergillus puulaauensis MK2 genome sequence.</title>
        <authorList>
            <person name="Futagami T."/>
            <person name="Mori K."/>
            <person name="Kadooka C."/>
            <person name="Tanaka T."/>
        </authorList>
    </citation>
    <scope>NUCLEOTIDE SEQUENCE</scope>
    <source>
        <strain evidence="3">MK2</strain>
    </source>
</reference>
<dbReference type="GeneID" id="64974032"/>
<sequence>MVGRKDGAGSGAGDDPFARLEGKVEDKKAVDEARSRILELQRRQNRDWDDPYEVSRRLRKGFRADRKVLEKKEAGNEALKDKMSLGIDIADEVEEDTLRAAMVEFEDGGGGDVVQGVRTKPMFQPSSSSLSKTNGSVHGKTRKNGKRKTADLVAERKASFRSALAGNTRAAVDPFLNGDNAWEPGVKKRKAPGKTEGRRKIERATGGDSQPTASDVSEMPDATENSQATPVALVDYGSDSE</sequence>
<evidence type="ECO:0000313" key="3">
    <source>
        <dbReference type="EMBL" id="BCS24027.1"/>
    </source>
</evidence>
<dbReference type="OrthoDB" id="360327at2759"/>
<keyword evidence="4" id="KW-1185">Reference proteome</keyword>
<dbReference type="PANTHER" id="PTHR12111:SF2">
    <property type="entry name" value="SPLICING FACTOR YJU2B-RELATED"/>
    <property type="match status" value="1"/>
</dbReference>
<feature type="compositionally biased region" description="Basic and acidic residues" evidence="2">
    <location>
        <begin position="193"/>
        <end position="205"/>
    </location>
</feature>
<comment type="similarity">
    <text evidence="1">Belongs to the CWC16 family.</text>
</comment>
<dbReference type="RefSeq" id="XP_041556221.1">
    <property type="nucleotide sequence ID" value="XM_041703546.1"/>
</dbReference>
<feature type="region of interest" description="Disordered" evidence="2">
    <location>
        <begin position="109"/>
        <end position="150"/>
    </location>
</feature>
<evidence type="ECO:0000313" key="4">
    <source>
        <dbReference type="Proteomes" id="UP000654913"/>
    </source>
</evidence>
<dbReference type="EMBL" id="AP024446">
    <property type="protein sequence ID" value="BCS24027.1"/>
    <property type="molecule type" value="Genomic_DNA"/>
</dbReference>
<organism evidence="3 4">
    <name type="scientific">Aspergillus puulaauensis</name>
    <dbReference type="NCBI Taxonomy" id="1220207"/>
    <lineage>
        <taxon>Eukaryota</taxon>
        <taxon>Fungi</taxon>
        <taxon>Dikarya</taxon>
        <taxon>Ascomycota</taxon>
        <taxon>Pezizomycotina</taxon>
        <taxon>Eurotiomycetes</taxon>
        <taxon>Eurotiomycetidae</taxon>
        <taxon>Eurotiales</taxon>
        <taxon>Aspergillaceae</taxon>
        <taxon>Aspergillus</taxon>
    </lineage>
</organism>